<evidence type="ECO:0000313" key="10">
    <source>
        <dbReference type="EMBL" id="KNC24150.1"/>
    </source>
</evidence>
<dbReference type="GO" id="GO:0004843">
    <property type="term" value="F:cysteine-type deubiquitinase activity"/>
    <property type="evidence" value="ECO:0007669"/>
    <property type="project" value="UniProtKB-EC"/>
</dbReference>
<evidence type="ECO:0000256" key="1">
    <source>
        <dbReference type="ARBA" id="ARBA00000707"/>
    </source>
</evidence>
<comment type="similarity">
    <text evidence="2">Belongs to the peptidase C85 family.</text>
</comment>
<feature type="compositionally biased region" description="Basic and acidic residues" evidence="8">
    <location>
        <begin position="585"/>
        <end position="601"/>
    </location>
</feature>
<evidence type="ECO:0000256" key="4">
    <source>
        <dbReference type="ARBA" id="ARBA00022670"/>
    </source>
</evidence>
<comment type="caution">
    <text evidence="10">The sequence shown here is derived from an EMBL/GenBank/DDBJ whole genome shotgun (WGS) entry which is preliminary data.</text>
</comment>
<dbReference type="SUPFAM" id="SSF54001">
    <property type="entry name" value="Cysteine proteinases"/>
    <property type="match status" value="1"/>
</dbReference>
<dbReference type="InterPro" id="IPR003323">
    <property type="entry name" value="OTU_dom"/>
</dbReference>
<dbReference type="STRING" id="7375.A0A0L0BVS4"/>
<proteinExistence type="inferred from homology"/>
<evidence type="ECO:0000256" key="8">
    <source>
        <dbReference type="SAM" id="MobiDB-lite"/>
    </source>
</evidence>
<evidence type="ECO:0000259" key="9">
    <source>
        <dbReference type="PROSITE" id="PS50802"/>
    </source>
</evidence>
<keyword evidence="6" id="KW-0378">Hydrolase</keyword>
<reference evidence="10 11" key="1">
    <citation type="journal article" date="2015" name="Nat. Commun.">
        <title>Lucilia cuprina genome unlocks parasitic fly biology to underpin future interventions.</title>
        <authorList>
            <person name="Anstead C.A."/>
            <person name="Korhonen P.K."/>
            <person name="Young N.D."/>
            <person name="Hall R.S."/>
            <person name="Jex A.R."/>
            <person name="Murali S.C."/>
            <person name="Hughes D.S."/>
            <person name="Lee S.F."/>
            <person name="Perry T."/>
            <person name="Stroehlein A.J."/>
            <person name="Ansell B.R."/>
            <person name="Breugelmans B."/>
            <person name="Hofmann A."/>
            <person name="Qu J."/>
            <person name="Dugan S."/>
            <person name="Lee S.L."/>
            <person name="Chao H."/>
            <person name="Dinh H."/>
            <person name="Han Y."/>
            <person name="Doddapaneni H.V."/>
            <person name="Worley K.C."/>
            <person name="Muzny D.M."/>
            <person name="Ioannidis P."/>
            <person name="Waterhouse R.M."/>
            <person name="Zdobnov E.M."/>
            <person name="James P.J."/>
            <person name="Bagnall N.H."/>
            <person name="Kotze A.C."/>
            <person name="Gibbs R.A."/>
            <person name="Richards S."/>
            <person name="Batterham P."/>
            <person name="Gasser R.B."/>
        </authorList>
    </citation>
    <scope>NUCLEOTIDE SEQUENCE [LARGE SCALE GENOMIC DNA]</scope>
    <source>
        <strain evidence="10 11">LS</strain>
        <tissue evidence="10">Full body</tissue>
    </source>
</reference>
<dbReference type="Pfam" id="PF02338">
    <property type="entry name" value="OTU"/>
    <property type="match status" value="1"/>
</dbReference>
<feature type="compositionally biased region" description="Basic residues" evidence="8">
    <location>
        <begin position="547"/>
        <end position="567"/>
    </location>
</feature>
<feature type="region of interest" description="Disordered" evidence="8">
    <location>
        <begin position="459"/>
        <end position="492"/>
    </location>
</feature>
<gene>
    <name evidence="10" type="ORF">FF38_11152</name>
</gene>
<dbReference type="OrthoDB" id="409956at2759"/>
<dbReference type="GO" id="GO:0006508">
    <property type="term" value="P:proteolysis"/>
    <property type="evidence" value="ECO:0007669"/>
    <property type="project" value="UniProtKB-KW"/>
</dbReference>
<organism evidence="10 11">
    <name type="scientific">Lucilia cuprina</name>
    <name type="common">Green bottle fly</name>
    <name type="synonym">Australian sheep blowfly</name>
    <dbReference type="NCBI Taxonomy" id="7375"/>
    <lineage>
        <taxon>Eukaryota</taxon>
        <taxon>Metazoa</taxon>
        <taxon>Ecdysozoa</taxon>
        <taxon>Arthropoda</taxon>
        <taxon>Hexapoda</taxon>
        <taxon>Insecta</taxon>
        <taxon>Pterygota</taxon>
        <taxon>Neoptera</taxon>
        <taxon>Endopterygota</taxon>
        <taxon>Diptera</taxon>
        <taxon>Brachycera</taxon>
        <taxon>Muscomorpha</taxon>
        <taxon>Oestroidea</taxon>
        <taxon>Calliphoridae</taxon>
        <taxon>Luciliinae</taxon>
        <taxon>Lucilia</taxon>
    </lineage>
</organism>
<evidence type="ECO:0000313" key="11">
    <source>
        <dbReference type="Proteomes" id="UP000037069"/>
    </source>
</evidence>
<feature type="region of interest" description="Disordered" evidence="8">
    <location>
        <begin position="421"/>
        <end position="445"/>
    </location>
</feature>
<keyword evidence="5" id="KW-0833">Ubl conjugation pathway</keyword>
<dbReference type="InterPro" id="IPR038765">
    <property type="entry name" value="Papain-like_cys_pep_sf"/>
</dbReference>
<dbReference type="PROSITE" id="PS50802">
    <property type="entry name" value="OTU"/>
    <property type="match status" value="1"/>
</dbReference>
<name>A0A0L0BVS4_LUCCU</name>
<dbReference type="GO" id="GO:0061578">
    <property type="term" value="F:K63-linked deubiquitinase activity"/>
    <property type="evidence" value="ECO:0007669"/>
    <property type="project" value="TreeGrafter"/>
</dbReference>
<evidence type="ECO:0000256" key="7">
    <source>
        <dbReference type="ARBA" id="ARBA00033460"/>
    </source>
</evidence>
<dbReference type="PANTHER" id="PTHR12419">
    <property type="entry name" value="OTU DOMAIN CONTAINING PROTEIN"/>
    <property type="match status" value="1"/>
</dbReference>
<feature type="compositionally biased region" description="Low complexity" evidence="8">
    <location>
        <begin position="530"/>
        <end position="544"/>
    </location>
</feature>
<dbReference type="CDD" id="cd22752">
    <property type="entry name" value="OTU_OTUD5-like"/>
    <property type="match status" value="1"/>
</dbReference>
<evidence type="ECO:0000256" key="6">
    <source>
        <dbReference type="ARBA" id="ARBA00022801"/>
    </source>
</evidence>
<feature type="compositionally biased region" description="Polar residues" evidence="8">
    <location>
        <begin position="646"/>
        <end position="667"/>
    </location>
</feature>
<feature type="compositionally biased region" description="Basic residues" evidence="8">
    <location>
        <begin position="67"/>
        <end position="82"/>
    </location>
</feature>
<dbReference type="EC" id="3.4.19.12" evidence="3"/>
<feature type="compositionally biased region" description="Low complexity" evidence="8">
    <location>
        <begin position="627"/>
        <end position="645"/>
    </location>
</feature>
<dbReference type="Gene3D" id="3.90.70.80">
    <property type="match status" value="1"/>
</dbReference>
<sequence length="718" mass="79333">MTIKPVIAPTPKRSGTSANESDKKESHQVANVGDAGTNALNQHRNVVIDAHGQSPQRRVDVYDELARHRRSPHKTSRNKRRDHHNDPSQLHHKRERVAAALNDKHGNVGISVANIKCNSPHSTTAATVGSGVVNPNAAVTHGSSLGNKSPDHLLTTSKTTQTQSGSVAQAASGLLKAIEDTFSGYNSGDEHLQPKENLTTADEWQKKDEQFAKCMADRGYILKPVEEDGACLFRSISLQIYGDEEMHDVIRQHTMDYIFKNREYFSHFVTEDINSYIKRKRRKDSHGNHIEIQAMSEIYSRPVEVYCYKPTPINIFNSEQSNNGYAPLRLSYQRGTHYNAIIDPYNATVGVGLGLAGYKPELQTKEAVRMSEQDEIEQTMFEDKLKTTDWEATNEAIEEQIARESYLQWCRDNLQKNRNATSTSAAASTSATVTSGEAASDAEASPSKYAIQRLNSNNILNSNSNTNSTITSSASSSTTTTTTNSNSNSSTTLNNLEQHQYVSHSPKHFTSLAHLKTGDDLGFDSDDTDMSSTSSIGGSTSPSSAVRSKKSKTRNPTKKLINKKRRRDLQSNQQDDTVSLRKSPKRDYVADLSVSEEKRPLTPDYEQQLPSTSKQSHTPEKQYNKTSCTAASAALPSSSSSASVSGNEMGNTMSGSTTPTTNSPIKQTNSSFYQELLEASYANDGFSQLTESEMLQRAIQMSTHDYIEDQKRKYLYGP</sequence>
<protein>
    <recommendedName>
        <fullName evidence="3">ubiquitinyl hydrolase 1</fullName>
        <ecNumber evidence="3">3.4.19.12</ecNumber>
    </recommendedName>
    <alternativeName>
        <fullName evidence="7">Deubiquitinating enzyme A</fullName>
    </alternativeName>
</protein>
<keyword evidence="4" id="KW-0645">Protease</keyword>
<comment type="catalytic activity">
    <reaction evidence="1">
        <text>Thiol-dependent hydrolysis of ester, thioester, amide, peptide and isopeptide bonds formed by the C-terminal Gly of ubiquitin (a 76-residue protein attached to proteins as an intracellular targeting signal).</text>
        <dbReference type="EC" id="3.4.19.12"/>
    </reaction>
</comment>
<evidence type="ECO:0000256" key="3">
    <source>
        <dbReference type="ARBA" id="ARBA00012759"/>
    </source>
</evidence>
<feature type="region of interest" description="Disordered" evidence="8">
    <location>
        <begin position="67"/>
        <end position="92"/>
    </location>
</feature>
<dbReference type="PANTHER" id="PTHR12419:SF4">
    <property type="entry name" value="OTU DOMAIN-CONTAINING PROTEIN 5"/>
    <property type="match status" value="1"/>
</dbReference>
<keyword evidence="11" id="KW-1185">Reference proteome</keyword>
<evidence type="ECO:0000256" key="2">
    <source>
        <dbReference type="ARBA" id="ARBA00010407"/>
    </source>
</evidence>
<accession>A0A0L0BVS4</accession>
<feature type="domain" description="OTU" evidence="9">
    <location>
        <begin position="220"/>
        <end position="344"/>
    </location>
</feature>
<dbReference type="FunFam" id="3.90.70.80:FF:000018">
    <property type="entry name" value="OTU domain-containing protein 5-B"/>
    <property type="match status" value="1"/>
</dbReference>
<dbReference type="InterPro" id="IPR050704">
    <property type="entry name" value="Peptidase_C85-like"/>
</dbReference>
<feature type="region of interest" description="Disordered" evidence="8">
    <location>
        <begin position="526"/>
        <end position="667"/>
    </location>
</feature>
<dbReference type="Proteomes" id="UP000037069">
    <property type="component" value="Unassembled WGS sequence"/>
</dbReference>
<evidence type="ECO:0000256" key="5">
    <source>
        <dbReference type="ARBA" id="ARBA00022786"/>
    </source>
</evidence>
<dbReference type="AlphaFoldDB" id="A0A0L0BVS4"/>
<dbReference type="OMA" id="VYCYQST"/>
<feature type="region of interest" description="Disordered" evidence="8">
    <location>
        <begin position="1"/>
        <end position="34"/>
    </location>
</feature>
<dbReference type="GO" id="GO:0016579">
    <property type="term" value="P:protein deubiquitination"/>
    <property type="evidence" value="ECO:0007669"/>
    <property type="project" value="TreeGrafter"/>
</dbReference>
<feature type="compositionally biased region" description="Low complexity" evidence="8">
    <location>
        <begin position="421"/>
        <end position="439"/>
    </location>
</feature>
<dbReference type="EMBL" id="JRES01001255">
    <property type="protein sequence ID" value="KNC24150.1"/>
    <property type="molecule type" value="Genomic_DNA"/>
</dbReference>